<dbReference type="EnsemblPlants" id="OBART07G07830.2">
    <property type="protein sequence ID" value="OBART07G07830.2"/>
    <property type="gene ID" value="OBART07G07830"/>
</dbReference>
<dbReference type="Proteomes" id="UP000026960">
    <property type="component" value="Chromosome 7"/>
</dbReference>
<reference evidence="2" key="2">
    <citation type="submission" date="2015-03" db="UniProtKB">
        <authorList>
            <consortium name="EnsemblPlants"/>
        </authorList>
    </citation>
    <scope>IDENTIFICATION</scope>
</reference>
<keyword evidence="3" id="KW-1185">Reference proteome</keyword>
<accession>A0A0D3GNV1</accession>
<evidence type="ECO:0000256" key="1">
    <source>
        <dbReference type="SAM" id="MobiDB-lite"/>
    </source>
</evidence>
<dbReference type="AlphaFoldDB" id="A0A0D3GNV1"/>
<organism evidence="2">
    <name type="scientific">Oryza barthii</name>
    <dbReference type="NCBI Taxonomy" id="65489"/>
    <lineage>
        <taxon>Eukaryota</taxon>
        <taxon>Viridiplantae</taxon>
        <taxon>Streptophyta</taxon>
        <taxon>Embryophyta</taxon>
        <taxon>Tracheophyta</taxon>
        <taxon>Spermatophyta</taxon>
        <taxon>Magnoliopsida</taxon>
        <taxon>Liliopsida</taxon>
        <taxon>Poales</taxon>
        <taxon>Poaceae</taxon>
        <taxon>BOP clade</taxon>
        <taxon>Oryzoideae</taxon>
        <taxon>Oryzeae</taxon>
        <taxon>Oryzinae</taxon>
        <taxon>Oryza</taxon>
    </lineage>
</organism>
<dbReference type="HOGENOM" id="CLU_2376167_0_0_1"/>
<evidence type="ECO:0000313" key="2">
    <source>
        <dbReference type="EnsemblPlants" id="OBART07G07830.2"/>
    </source>
</evidence>
<name>A0A0D3GNV1_9ORYZ</name>
<dbReference type="Gramene" id="OBART07G07830.2">
    <property type="protein sequence ID" value="OBART07G07830.2"/>
    <property type="gene ID" value="OBART07G07830"/>
</dbReference>
<reference evidence="2" key="1">
    <citation type="journal article" date="2009" name="Rice">
        <title>De Novo Next Generation Sequencing of Plant Genomes.</title>
        <authorList>
            <person name="Rounsley S."/>
            <person name="Marri P.R."/>
            <person name="Yu Y."/>
            <person name="He R."/>
            <person name="Sisneros N."/>
            <person name="Goicoechea J.L."/>
            <person name="Lee S.J."/>
            <person name="Angelova A."/>
            <person name="Kudrna D."/>
            <person name="Luo M."/>
            <person name="Affourtit J."/>
            <person name="Desany B."/>
            <person name="Knight J."/>
            <person name="Niazi F."/>
            <person name="Egholm M."/>
            <person name="Wing R.A."/>
        </authorList>
    </citation>
    <scope>NUCLEOTIDE SEQUENCE [LARGE SCALE GENOMIC DNA]</scope>
    <source>
        <strain evidence="2">cv. IRGC 105608</strain>
    </source>
</reference>
<feature type="region of interest" description="Disordered" evidence="1">
    <location>
        <begin position="1"/>
        <end position="21"/>
    </location>
</feature>
<sequence>MAAGGNTMGTTDPSLLASPLTTGHACRHQSLSLPPILDGDRMEKEQARANFLPPFRFSHSMKHTDWRSTSPAVCCLSLSPTHQFDSTILFSLLLMHVFIIVNHS</sequence>
<evidence type="ECO:0000313" key="3">
    <source>
        <dbReference type="Proteomes" id="UP000026960"/>
    </source>
</evidence>
<proteinExistence type="predicted"/>
<protein>
    <submittedName>
        <fullName evidence="2">Uncharacterized protein</fullName>
    </submittedName>
</protein>